<name>A0A015INH3_RHIIW</name>
<dbReference type="GO" id="GO:0004674">
    <property type="term" value="F:protein serine/threonine kinase activity"/>
    <property type="evidence" value="ECO:0007669"/>
    <property type="project" value="TreeGrafter"/>
</dbReference>
<organism evidence="2 3">
    <name type="scientific">Rhizophagus irregularis (strain DAOM 197198w)</name>
    <name type="common">Glomus intraradices</name>
    <dbReference type="NCBI Taxonomy" id="1432141"/>
    <lineage>
        <taxon>Eukaryota</taxon>
        <taxon>Fungi</taxon>
        <taxon>Fungi incertae sedis</taxon>
        <taxon>Mucoromycota</taxon>
        <taxon>Glomeromycotina</taxon>
        <taxon>Glomeromycetes</taxon>
        <taxon>Glomerales</taxon>
        <taxon>Glomeraceae</taxon>
        <taxon>Rhizophagus</taxon>
    </lineage>
</organism>
<gene>
    <name evidence="2" type="ORF">RirG_222170</name>
</gene>
<dbReference type="HOGENOM" id="CLU_000288_7_8_1"/>
<dbReference type="PANTHER" id="PTHR44329:SF293">
    <property type="entry name" value="MITOGEN-ACTIVATED PROTEIN KINASE KINASE KINASE"/>
    <property type="match status" value="1"/>
</dbReference>
<feature type="domain" description="Protein kinase" evidence="1">
    <location>
        <begin position="1746"/>
        <end position="2018"/>
    </location>
</feature>
<dbReference type="SUPFAM" id="SSF56112">
    <property type="entry name" value="Protein kinase-like (PK-like)"/>
    <property type="match status" value="1"/>
</dbReference>
<evidence type="ECO:0000259" key="1">
    <source>
        <dbReference type="PROSITE" id="PS50011"/>
    </source>
</evidence>
<dbReference type="EMBL" id="JEMT01027973">
    <property type="protein sequence ID" value="EXX55790.1"/>
    <property type="molecule type" value="Genomic_DNA"/>
</dbReference>
<dbReference type="InterPro" id="IPR001245">
    <property type="entry name" value="Ser-Thr/Tyr_kinase_cat_dom"/>
</dbReference>
<dbReference type="PANTHER" id="PTHR44329">
    <property type="entry name" value="SERINE/THREONINE-PROTEIN KINASE TNNI3K-RELATED"/>
    <property type="match status" value="1"/>
</dbReference>
<dbReference type="InterPro" id="IPR011009">
    <property type="entry name" value="Kinase-like_dom_sf"/>
</dbReference>
<dbReference type="InterPro" id="IPR051681">
    <property type="entry name" value="Ser/Thr_Kinases-Pseudokinases"/>
</dbReference>
<keyword evidence="3" id="KW-1185">Reference proteome</keyword>
<evidence type="ECO:0000313" key="3">
    <source>
        <dbReference type="Proteomes" id="UP000022910"/>
    </source>
</evidence>
<proteinExistence type="predicted"/>
<protein>
    <submittedName>
        <fullName evidence="2">Skm1p</fullName>
    </submittedName>
</protein>
<reference evidence="2 3" key="1">
    <citation type="submission" date="2014-02" db="EMBL/GenBank/DDBJ databases">
        <title>Single nucleus genome sequencing reveals high similarity among nuclei of an endomycorrhizal fungus.</title>
        <authorList>
            <person name="Lin K."/>
            <person name="Geurts R."/>
            <person name="Zhang Z."/>
            <person name="Limpens E."/>
            <person name="Saunders D.G."/>
            <person name="Mu D."/>
            <person name="Pang E."/>
            <person name="Cao H."/>
            <person name="Cha H."/>
            <person name="Lin T."/>
            <person name="Zhou Q."/>
            <person name="Shang Y."/>
            <person name="Li Y."/>
            <person name="Ivanov S."/>
            <person name="Sharma T."/>
            <person name="Velzen R.V."/>
            <person name="Ruijter N.D."/>
            <person name="Aanen D.K."/>
            <person name="Win J."/>
            <person name="Kamoun S."/>
            <person name="Bisseling T."/>
            <person name="Huang S."/>
        </authorList>
    </citation>
    <scope>NUCLEOTIDE SEQUENCE [LARGE SCALE GENOMIC DNA]</scope>
    <source>
        <strain evidence="3">DAOM197198w</strain>
    </source>
</reference>
<dbReference type="InterPro" id="IPR000719">
    <property type="entry name" value="Prot_kinase_dom"/>
</dbReference>
<evidence type="ECO:0000313" key="2">
    <source>
        <dbReference type="EMBL" id="EXX55790.1"/>
    </source>
</evidence>
<dbReference type="Proteomes" id="UP000022910">
    <property type="component" value="Unassembled WGS sequence"/>
</dbReference>
<comment type="caution">
    <text evidence="2">The sequence shown here is derived from an EMBL/GenBank/DDBJ whole genome shotgun (WGS) entry which is preliminary data.</text>
</comment>
<dbReference type="Pfam" id="PF07714">
    <property type="entry name" value="PK_Tyr_Ser-Thr"/>
    <property type="match status" value="1"/>
</dbReference>
<dbReference type="Gene3D" id="1.10.510.10">
    <property type="entry name" value="Transferase(Phosphotransferase) domain 1"/>
    <property type="match status" value="1"/>
</dbReference>
<accession>A0A015INH3</accession>
<sequence length="2081" mass="244953">MSSQIKSNYLKNKIIDWTSGNEKIDYFIQEIQLKIELYDDIVFEWIPYDHFNEIKETGKNCSITVYSAIWKDGPLYYNYRNDEYTRDSNMEVALKILHDSQNSIEFVINEAKKYSTNNEAFLVLHGISQNPDTNDYILVQNNSINITNWISSGNEKIDDFIQKVQLKVIDYNNTILEWIPYNQFNKIKLIGKNNFMTIYSAIWKNGPLHCNDWNDEYTRDSNKEVTLKFLHNLLQDPIESVVINEAKKYPTKNKAFLILYGISQNPDTNDYILVQNNSINLSNWISGNEKIDYLIQEMQLKISDYDDTVLEWIPYDQLNRIEETGENSFMTVYSAIWRNGPLHKKDELSKNYTRDSNKEVALKCWHNLQDPIDFVVNEVKKYSIKKEAFLKLYGISLNPDTNNYILIQNNPIALTNWISKNEKIDYFIQEMHLNIRDYNNAIFEWIPYNQFNKIEETGKIGFMTVYSAIWKDGPLYNRKNQWNEYYYTRDSNKEVALKFLHNSQNSIEFVINEAKKYSTNNKAFLTLYGISQNPNTNNYILVQDNSINFTNWISGNEKIDYFIQEMQSKVSDYNNSLLEWIPYNQLNEIEETGKNRSMTIYSAIWKDGPLYWKNKWSIECSRDSNKEVALKCLRNSQDSIDFVINEVKNYSMKKFDYEVLKVYGISQNPDTNDYILVFNWTSGNKKVDDFIQEMQLKVRANNDTILEWIPYNQFDKIEETGKNSFMTVYSAIWKKGPLCYNDSDTRESNKEVAIKCLHNLQDPIEFVILNEAKKYSTKSEAFFILYGISQNPNTNDYILIQNNSINLTNWISGNEKIDNFIQRMQLRINDYDDTVLEWIPYNQFDKIEETGKNNFMTIYSAVWKDGPLHKMDWWSKHYTRDSNKEVALKCLHGLQDPIEFIINEAKKYSTENKSFFILYGISQNPITNDYILIQNKSISLANWISGNEKIDYLIQEMQLEIKDHNDTIFEWIPYNQFNLINEMAKNRFATIFSAIWKDGPLYRENIWSKDYARHSNKEVALKCLHNLQDPIECVLNEARKYSAKNNSFLILYGISQNPDTNDYILVLNWISGNEKIDNFIQKMQLKVSDYDDIVLEWIPCHQFNIIEETGKNRYMTIYSAIWSNGPLYKENMWSIDYSRDLNKEVSLKCLHNLQDPIDFIINEVKKHSMRKFGKEVLKIYGISQNPDTNDYILIQKNFVWISGNEIIDNFIQKMQLKIKDHNDMVLEWIPYDQFNKIEETGKNSFMTVYSAIWKDGPLQYQHDDYTRDSNKEVALKFLHNLQDPIDSIVNEAKKYSMKNNEFHVLYGISQNPNTNDYILVFNWTSGNEKIDNFIQEMQLKVSNINDTMLEWISYNQFNKVEKTGKNSFMTIYSAIWKDGPLYQKNKWSIEYSRDANKEVTLKCLHNLQNPIEFVINEVKKYLTRKFVKKVLKIYGVSQNPDTNDYILVFNWTSGNEKLDDVIQEMQLKVNDYNNDTMLEWIPYNHLNKIEETGKNSFMTIYTAIWKVSPSENRRKIDHSVKKVTLKCLHSNLQGSIEFVINEIKKYSTRKFGNEVLKVYGISQNPDTNDYILVFNWTSGNEKIDNFIEEMQLKVSGYNDAILEWIPYNQFSKIEEIGKNSFMTVYTAIWTDGPLVYKDNRWNIGYSRDSNKEVTLKSLHSNLQDPIDFVINEVKKYSTRKFAKKIFMVYGLSQNPDTNDYILVQRNSNWINYISGNEIIDGFIQEMHFKINDYSGIVVEWIPYNQFNNVKEIGKGGFSTVYSAKWKNGPLEYDADKKIYKRDPNRVVALKCLHNSQNITNEFLNEVKEYSIVKGSNILNIYGISQNPDTKDYIMVLKYAKYGSFNNWINANYEHFNWQNKLFTLLNIINGLKEVHQKQRVHCDFHPGNILFSNPSIEIYVYISDMGLCKDVSNADKTKIYGVMPYMAPEVLRGKTYTQAADIYSFGMIMYFVATGKQPFANCAHDHNLALDICNRNRPEINEPEAPKFYIDLMKKCWDSNPNNRPSIIEVEKSISVLLTSIYIAENNEIEIQFKEAEEYRKENLLSIKNYQETTHPQAIYTSRLLNPFTKDLNSKCLDCGI</sequence>
<dbReference type="OrthoDB" id="2352004at2759"/>
<dbReference type="GO" id="GO:0005524">
    <property type="term" value="F:ATP binding"/>
    <property type="evidence" value="ECO:0007669"/>
    <property type="project" value="InterPro"/>
</dbReference>
<dbReference type="PROSITE" id="PS50011">
    <property type="entry name" value="PROTEIN_KINASE_DOM"/>
    <property type="match status" value="1"/>
</dbReference>